<keyword evidence="3" id="KW-0813">Transport</keyword>
<dbReference type="GO" id="GO:0006606">
    <property type="term" value="P:protein import into nucleus"/>
    <property type="evidence" value="ECO:0007669"/>
    <property type="project" value="TreeGrafter"/>
</dbReference>
<comment type="caution">
    <text evidence="5">The sequence shown here is derived from an EMBL/GenBank/DDBJ whole genome shotgun (WGS) entry which is preliminary data.</text>
</comment>
<dbReference type="InterPro" id="IPR016024">
    <property type="entry name" value="ARM-type_fold"/>
</dbReference>
<accession>A0A2R6P8H8</accession>
<name>A0A2R6P8H8_9APHY</name>
<evidence type="ECO:0000256" key="4">
    <source>
        <dbReference type="ARBA" id="ARBA00023242"/>
    </source>
</evidence>
<organism evidence="5 6">
    <name type="scientific">Hermanssonia centrifuga</name>
    <dbReference type="NCBI Taxonomy" id="98765"/>
    <lineage>
        <taxon>Eukaryota</taxon>
        <taxon>Fungi</taxon>
        <taxon>Dikarya</taxon>
        <taxon>Basidiomycota</taxon>
        <taxon>Agaricomycotina</taxon>
        <taxon>Agaricomycetes</taxon>
        <taxon>Polyporales</taxon>
        <taxon>Meruliaceae</taxon>
        <taxon>Hermanssonia</taxon>
    </lineage>
</organism>
<dbReference type="Pfam" id="PF18806">
    <property type="entry name" value="Importin_rep_3"/>
    <property type="match status" value="1"/>
</dbReference>
<dbReference type="SUPFAM" id="SSF48371">
    <property type="entry name" value="ARM repeat"/>
    <property type="match status" value="1"/>
</dbReference>
<proteinExistence type="inferred from homology"/>
<dbReference type="STRING" id="98765.A0A2R6P8H8"/>
<dbReference type="GO" id="GO:0005634">
    <property type="term" value="C:nucleus"/>
    <property type="evidence" value="ECO:0007669"/>
    <property type="project" value="UniProtKB-SubCell"/>
</dbReference>
<dbReference type="InterPro" id="IPR051345">
    <property type="entry name" value="Importin_beta-like_NTR"/>
</dbReference>
<reference evidence="5 6" key="1">
    <citation type="submission" date="2018-02" db="EMBL/GenBank/DDBJ databases">
        <title>Genome sequence of the basidiomycete white-rot fungus Phlebia centrifuga.</title>
        <authorList>
            <person name="Granchi Z."/>
            <person name="Peng M."/>
            <person name="de Vries R.P."/>
            <person name="Hilden K."/>
            <person name="Makela M.R."/>
            <person name="Grigoriev I."/>
            <person name="Riley R."/>
        </authorList>
    </citation>
    <scope>NUCLEOTIDE SEQUENCE [LARGE SCALE GENOMIC DNA]</scope>
    <source>
        <strain evidence="5 6">FBCC195</strain>
    </source>
</reference>
<dbReference type="GO" id="GO:0005737">
    <property type="term" value="C:cytoplasm"/>
    <property type="evidence" value="ECO:0007669"/>
    <property type="project" value="TreeGrafter"/>
</dbReference>
<dbReference type="Gene3D" id="1.25.10.10">
    <property type="entry name" value="Leucine-rich Repeat Variant"/>
    <property type="match status" value="2"/>
</dbReference>
<dbReference type="Proteomes" id="UP000186601">
    <property type="component" value="Unassembled WGS sequence"/>
</dbReference>
<evidence type="ECO:0000256" key="2">
    <source>
        <dbReference type="ARBA" id="ARBA00007991"/>
    </source>
</evidence>
<dbReference type="OrthoDB" id="2016913at2759"/>
<dbReference type="PROSITE" id="PS51257">
    <property type="entry name" value="PROKAR_LIPOPROTEIN"/>
    <property type="match status" value="1"/>
</dbReference>
<sequence>MEKTLLEAAPMVMQAVTACISRPRPHPSQNELRSALKCFEAWLFILPSNNLTAIVPLLINLLTPISGPADFDEEEFELAAEALEEIMSRSALAGGTGTKTLTEPLLLWFERHGGTIVENTLKEGFADSVSRSLCKLLTALGDHSPEYLAANLASSVSPSPVLQEPISTPLPPKSHLIQTFLRLLLAFTALPGYYGVDEEESEMTLGFWYLFQEALWSTDPEYNEDDEAPPRAQGEQGNISRAVYSELVQALRRKVVWPEKNILQPWARGEYASWFTTQPSHASGSLSSLMTTISYIVSALSDSDLCLHAANSLRSVCDANRTALAPHISAFGELHAGLVGINDTEKSKVLQSIASVIQALPPEEEIPPVEAIVSPVVSKLYELLQSPAQLPEETRALVVQQLQTIAGVARGLTRTNDSLLIFDDSPDMKQETERMRRARQDPRVVRLRDAILDATRRTVDLWCTDASVSDALSELCKAITSLPSDDTLLSLPAGPLLELICLASQRQLTAVWLNLATMLIIQMDPPALFPTTFKSVPSPEARGTVLNAVTALLQSSLNMFGQPGAMVDNPDIVQAFFISMETVAQHFTTIFYDISPELFSALLQCAIGSLSLQERYSLVSACTFLASLVNRTATNDQLGDAKAVLVQTHGRNIMYGLLNGLAGVAPRSAMVNLTELLSTLVNRFPLESKAWMSEILYSPDFVSSKATNETKEKFLKTIFKSGASLFYLIVAF</sequence>
<dbReference type="InterPro" id="IPR040520">
    <property type="entry name" value="Importin_rep_3"/>
</dbReference>
<keyword evidence="6" id="KW-1185">Reference proteome</keyword>
<evidence type="ECO:0000256" key="1">
    <source>
        <dbReference type="ARBA" id="ARBA00004123"/>
    </source>
</evidence>
<dbReference type="PANTHER" id="PTHR12363">
    <property type="entry name" value="TRANSPORTIN 3 AND IMPORTIN 13"/>
    <property type="match status" value="1"/>
</dbReference>
<dbReference type="InterPro" id="IPR011989">
    <property type="entry name" value="ARM-like"/>
</dbReference>
<evidence type="ECO:0000256" key="3">
    <source>
        <dbReference type="ARBA" id="ARBA00022448"/>
    </source>
</evidence>
<protein>
    <recommendedName>
        <fullName evidence="7">Importin-13</fullName>
    </recommendedName>
</protein>
<dbReference type="PANTHER" id="PTHR12363:SF33">
    <property type="entry name" value="IMPORTIN-13"/>
    <property type="match status" value="1"/>
</dbReference>
<comment type="subcellular location">
    <subcellularLocation>
        <location evidence="1">Nucleus</location>
    </subcellularLocation>
</comment>
<comment type="similarity">
    <text evidence="2">Belongs to the importin beta family.</text>
</comment>
<dbReference type="AlphaFoldDB" id="A0A2R6P8H8"/>
<keyword evidence="4" id="KW-0539">Nucleus</keyword>
<dbReference type="EMBL" id="MLYV02000520">
    <property type="protein sequence ID" value="PSR87007.1"/>
    <property type="molecule type" value="Genomic_DNA"/>
</dbReference>
<evidence type="ECO:0000313" key="5">
    <source>
        <dbReference type="EMBL" id="PSR87007.1"/>
    </source>
</evidence>
<gene>
    <name evidence="5" type="ORF">PHLCEN_2v5265</name>
</gene>
<evidence type="ECO:0008006" key="7">
    <source>
        <dbReference type="Google" id="ProtNLM"/>
    </source>
</evidence>
<evidence type="ECO:0000313" key="6">
    <source>
        <dbReference type="Proteomes" id="UP000186601"/>
    </source>
</evidence>